<accession>A0A1T5CQM2</accession>
<evidence type="ECO:0000313" key="2">
    <source>
        <dbReference type="Proteomes" id="UP000190150"/>
    </source>
</evidence>
<dbReference type="STRING" id="1513896.SAMN05660841_01523"/>
<protein>
    <submittedName>
        <fullName evidence="1">Uncharacterized protein</fullName>
    </submittedName>
</protein>
<keyword evidence="2" id="KW-1185">Reference proteome</keyword>
<name>A0A1T5CQM2_9SPHI</name>
<evidence type="ECO:0000313" key="1">
    <source>
        <dbReference type="EMBL" id="SKB61707.1"/>
    </source>
</evidence>
<gene>
    <name evidence="1" type="ORF">SAMN05660841_01523</name>
</gene>
<sequence length="356" mass="39373">MFLLISDYWSGPLDRKLAKNMKSIILKRTELKRTAFAPLCVFIGMTCALSSCDKDNKEAGLIAGIQVSETESFEEKAGEMIWKADGGLDTLYVTSNSALRVSFETNEVNNWVRVDKIEAIEGTNKSRVILDVLPMDKTYKKRVGVLNINNSDAYSGVFIRLNQGYNTRIEENFIWLKYGIGSPLDLSKAIAMTQWTTAQKQIGWTSTNTGSALGMNGYMLLGTSAKGGDLSSPIFPGLEKDSLLLLTFDAIGYTAKDGQKDANKLTVSLVGAEFADGKSSKLISLDYYDYQSALLTTNMWDKAHFSFVVKKPSLNPAASTIQLQFMTGDHDSNAANRVFVDNINLYITDQFMPVKK</sequence>
<dbReference type="Proteomes" id="UP000190150">
    <property type="component" value="Unassembled WGS sequence"/>
</dbReference>
<proteinExistence type="predicted"/>
<reference evidence="2" key="1">
    <citation type="submission" date="2017-02" db="EMBL/GenBank/DDBJ databases">
        <authorList>
            <person name="Varghese N."/>
            <person name="Submissions S."/>
        </authorList>
    </citation>
    <scope>NUCLEOTIDE SEQUENCE [LARGE SCALE GENOMIC DNA]</scope>
    <source>
        <strain evidence="2">DSM 24091</strain>
    </source>
</reference>
<dbReference type="EMBL" id="FUZF01000004">
    <property type="protein sequence ID" value="SKB61707.1"/>
    <property type="molecule type" value="Genomic_DNA"/>
</dbReference>
<dbReference type="AlphaFoldDB" id="A0A1T5CQM2"/>
<organism evidence="1 2">
    <name type="scientific">Sphingobacterium nematocida</name>
    <dbReference type="NCBI Taxonomy" id="1513896"/>
    <lineage>
        <taxon>Bacteria</taxon>
        <taxon>Pseudomonadati</taxon>
        <taxon>Bacteroidota</taxon>
        <taxon>Sphingobacteriia</taxon>
        <taxon>Sphingobacteriales</taxon>
        <taxon>Sphingobacteriaceae</taxon>
        <taxon>Sphingobacterium</taxon>
    </lineage>
</organism>